<protein>
    <submittedName>
        <fullName evidence="1">Uncharacterized protein</fullName>
    </submittedName>
</protein>
<dbReference type="Proteomes" id="UP000177112">
    <property type="component" value="Unassembled WGS sequence"/>
</dbReference>
<gene>
    <name evidence="1" type="ORF">A3B84_02975</name>
</gene>
<evidence type="ECO:0000313" key="1">
    <source>
        <dbReference type="EMBL" id="OGI71079.1"/>
    </source>
</evidence>
<reference evidence="1 2" key="1">
    <citation type="journal article" date="2016" name="Nat. Commun.">
        <title>Thousands of microbial genomes shed light on interconnected biogeochemical processes in an aquifer system.</title>
        <authorList>
            <person name="Anantharaman K."/>
            <person name="Brown C.T."/>
            <person name="Hug L.A."/>
            <person name="Sharon I."/>
            <person name="Castelle C.J."/>
            <person name="Probst A.J."/>
            <person name="Thomas B.C."/>
            <person name="Singh A."/>
            <person name="Wilkins M.J."/>
            <person name="Karaoz U."/>
            <person name="Brodie E.L."/>
            <person name="Williams K.H."/>
            <person name="Hubbard S.S."/>
            <person name="Banfield J.F."/>
        </authorList>
    </citation>
    <scope>NUCLEOTIDE SEQUENCE [LARGE SCALE GENOMIC DNA]</scope>
</reference>
<name>A0A1F6VNG5_9BACT</name>
<dbReference type="STRING" id="1801748.A3B84_02975"/>
<proteinExistence type="predicted"/>
<comment type="caution">
    <text evidence="1">The sequence shown here is derived from an EMBL/GenBank/DDBJ whole genome shotgun (WGS) entry which is preliminary data.</text>
</comment>
<dbReference type="AlphaFoldDB" id="A0A1F6VNG5"/>
<evidence type="ECO:0000313" key="2">
    <source>
        <dbReference type="Proteomes" id="UP000177112"/>
    </source>
</evidence>
<dbReference type="EMBL" id="MFTY01000020">
    <property type="protein sequence ID" value="OGI71079.1"/>
    <property type="molecule type" value="Genomic_DNA"/>
</dbReference>
<accession>A0A1F6VNG5</accession>
<sequence length="135" mass="15791">MASLEYFSKQNIKKQENGFNETEIRDVERQVANLLADWSKELDSKANKLDESALVNSDFKLESLIKQKIKSIENDPEKNELYSRLFLEIMEKGIEQLRFDGRATQRSRKYIEEAKSEYSVPGIEEELEKLQKRAA</sequence>
<organism evidence="1 2">
    <name type="scientific">Candidatus Nomurabacteria bacterium RIFCSPHIGHO2_02_FULL_35_13</name>
    <dbReference type="NCBI Taxonomy" id="1801748"/>
    <lineage>
        <taxon>Bacteria</taxon>
        <taxon>Candidatus Nomuraibacteriota</taxon>
    </lineage>
</organism>